<gene>
    <name evidence="1" type="ORF">Cob_v007065</name>
</gene>
<sequence length="176" mass="19415">MEQYLACVTIQSIKTSYRELLIEAMRELIFSSGKLNYPACVAQPVGPDNILASRLSADDREPNKLKALPYTGTYTAEATQKSLLSSHHGTVGTFESASILTSYRSFILWRVVAAGLACSALGRISQLECSGLHYLASDCEQYDSNTLFSMIRGQSGTQRRRRKKLSITLPTPEKVS</sequence>
<keyword evidence="2" id="KW-1185">Reference proteome</keyword>
<dbReference type="Proteomes" id="UP000014480">
    <property type="component" value="Unassembled WGS sequence"/>
</dbReference>
<accession>A0A484FQU4</accession>
<reference evidence="2" key="1">
    <citation type="journal article" date="2013" name="New Phytol.">
        <title>Comparative genomic and transcriptomic analyses reveal the hemibiotrophic stage shift of Colletotrichum fungi.</title>
        <authorList>
            <person name="Gan P."/>
            <person name="Ikeda K."/>
            <person name="Irieda H."/>
            <person name="Narusaka M."/>
            <person name="O'Connell R.J."/>
            <person name="Narusaka Y."/>
            <person name="Takano Y."/>
            <person name="Kubo Y."/>
            <person name="Shirasu K."/>
        </authorList>
    </citation>
    <scope>NUCLEOTIDE SEQUENCE [LARGE SCALE GENOMIC DNA]</scope>
    <source>
        <strain evidence="2">104-T / ATCC 96160 / CBS 514.97 / LARS 414 / MAFF 240422</strain>
    </source>
</reference>
<protein>
    <submittedName>
        <fullName evidence="1">Uncharacterized protein</fullName>
    </submittedName>
</protein>
<dbReference type="EMBL" id="AMCV02000018">
    <property type="protein sequence ID" value="TDZ20061.1"/>
    <property type="molecule type" value="Genomic_DNA"/>
</dbReference>
<reference evidence="2" key="2">
    <citation type="journal article" date="2019" name="Mol. Plant Microbe Interact.">
        <title>Genome sequence resources for four phytopathogenic fungi from the Colletotrichum orbiculare species complex.</title>
        <authorList>
            <person name="Gan P."/>
            <person name="Tsushima A."/>
            <person name="Narusaka M."/>
            <person name="Narusaka Y."/>
            <person name="Takano Y."/>
            <person name="Kubo Y."/>
            <person name="Shirasu K."/>
        </authorList>
    </citation>
    <scope>GENOME REANNOTATION</scope>
    <source>
        <strain evidence="2">104-T / ATCC 96160 / CBS 514.97 / LARS 414 / MAFF 240422</strain>
    </source>
</reference>
<name>A0A484FQU4_COLOR</name>
<evidence type="ECO:0000313" key="1">
    <source>
        <dbReference type="EMBL" id="TDZ20061.1"/>
    </source>
</evidence>
<proteinExistence type="predicted"/>
<comment type="caution">
    <text evidence="1">The sequence shown here is derived from an EMBL/GenBank/DDBJ whole genome shotgun (WGS) entry which is preliminary data.</text>
</comment>
<dbReference type="AlphaFoldDB" id="A0A484FQU4"/>
<evidence type="ECO:0000313" key="2">
    <source>
        <dbReference type="Proteomes" id="UP000014480"/>
    </source>
</evidence>
<organism evidence="1 2">
    <name type="scientific">Colletotrichum orbiculare (strain 104-T / ATCC 96160 / CBS 514.97 / LARS 414 / MAFF 240422)</name>
    <name type="common">Cucumber anthracnose fungus</name>
    <name type="synonym">Colletotrichum lagenarium</name>
    <dbReference type="NCBI Taxonomy" id="1213857"/>
    <lineage>
        <taxon>Eukaryota</taxon>
        <taxon>Fungi</taxon>
        <taxon>Dikarya</taxon>
        <taxon>Ascomycota</taxon>
        <taxon>Pezizomycotina</taxon>
        <taxon>Sordariomycetes</taxon>
        <taxon>Hypocreomycetidae</taxon>
        <taxon>Glomerellales</taxon>
        <taxon>Glomerellaceae</taxon>
        <taxon>Colletotrichum</taxon>
        <taxon>Colletotrichum orbiculare species complex</taxon>
    </lineage>
</organism>